<dbReference type="NCBIfam" id="NF003214">
    <property type="entry name" value="PRK04179.1"/>
    <property type="match status" value="1"/>
</dbReference>
<dbReference type="FunFam" id="2.20.25.30:FF:000003">
    <property type="entry name" value="50S ribosomal protein L37e"/>
    <property type="match status" value="1"/>
</dbReference>
<keyword evidence="9 11" id="KW-0687">Ribonucleoprotein</keyword>
<reference evidence="13 14" key="1">
    <citation type="journal article" date="2014" name="Appl. Environ. Microbiol.">
        <title>Comparative Genome Analysis of 'Candidatus Methanoplasma termitum' Indicates a New Mode of Energy Metabolism in the Seventh Order of Methanogens.</title>
        <authorList>
            <person name="Lang K."/>
            <person name="Schuldes J."/>
            <person name="Klingl A."/>
            <person name="Poehlein A."/>
            <person name="Daniel R."/>
            <person name="Brune A."/>
        </authorList>
    </citation>
    <scope>NUCLEOTIDE SEQUENCE [LARGE SCALE GENOMIC DNA]</scope>
    <source>
        <strain evidence="14">Mpt1</strain>
    </source>
</reference>
<keyword evidence="8 11" id="KW-0689">Ribosomal protein</keyword>
<dbReference type="Gene3D" id="2.20.25.30">
    <property type="match status" value="1"/>
</dbReference>
<dbReference type="OrthoDB" id="5619at2157"/>
<keyword evidence="7 11" id="KW-0694">RNA-binding</keyword>
<dbReference type="RefSeq" id="WP_048112444.1">
    <property type="nucleotide sequence ID" value="NZ_CP010070.1"/>
</dbReference>
<feature type="binding site" evidence="11">
    <location>
        <position position="23"/>
    </location>
    <ligand>
        <name>Zn(2+)</name>
        <dbReference type="ChEBI" id="CHEBI:29105"/>
    </ligand>
</feature>
<dbReference type="GO" id="GO:0006412">
    <property type="term" value="P:translation"/>
    <property type="evidence" value="ECO:0007669"/>
    <property type="project" value="UniProtKB-UniRule"/>
</dbReference>
<dbReference type="InterPro" id="IPR011331">
    <property type="entry name" value="Ribosomal_eL37/eL43"/>
</dbReference>
<protein>
    <recommendedName>
        <fullName evidence="10 11">Large ribosomal subunit protein eL37</fullName>
    </recommendedName>
</protein>
<sequence length="56" mass="6243">MGTGTAAQGRHNKFKTHIPCRRCGNRAYHVRKGVCASCGYGKTAKMRSYTWAKSHD</sequence>
<keyword evidence="5 11" id="KW-0863">Zinc-finger</keyword>
<dbReference type="AlphaFoldDB" id="A0A0A7LCJ2"/>
<feature type="zinc finger region" description="C4-type" evidence="11">
    <location>
        <begin position="20"/>
        <end position="38"/>
    </location>
</feature>
<dbReference type="GO" id="GO:1990904">
    <property type="term" value="C:ribonucleoprotein complex"/>
    <property type="evidence" value="ECO:0007669"/>
    <property type="project" value="UniProtKB-KW"/>
</dbReference>
<dbReference type="HOGENOM" id="CLU_208825_0_0_2"/>
<keyword evidence="14" id="KW-1185">Reference proteome</keyword>
<dbReference type="GO" id="GO:0003735">
    <property type="term" value="F:structural constituent of ribosome"/>
    <property type="evidence" value="ECO:0007669"/>
    <property type="project" value="InterPro"/>
</dbReference>
<dbReference type="GO" id="GO:0005840">
    <property type="term" value="C:ribosome"/>
    <property type="evidence" value="ECO:0007669"/>
    <property type="project" value="UniProtKB-KW"/>
</dbReference>
<dbReference type="GO" id="GO:0008270">
    <property type="term" value="F:zinc ion binding"/>
    <property type="evidence" value="ECO:0007669"/>
    <property type="project" value="UniProtKB-UniRule"/>
</dbReference>
<comment type="similarity">
    <text evidence="2 11 12">Belongs to the eukaryotic ribosomal protein eL37 family.</text>
</comment>
<evidence type="ECO:0000256" key="10">
    <source>
        <dbReference type="ARBA" id="ARBA00035225"/>
    </source>
</evidence>
<keyword evidence="4 11" id="KW-0699">rRNA-binding</keyword>
<evidence type="ECO:0000256" key="8">
    <source>
        <dbReference type="ARBA" id="ARBA00022980"/>
    </source>
</evidence>
<name>A0A0A7LCJ2_9ARCH</name>
<dbReference type="HAMAP" id="MF_00547">
    <property type="entry name" value="Ribosomal_eL37"/>
    <property type="match status" value="1"/>
</dbReference>
<dbReference type="GO" id="GO:0019843">
    <property type="term" value="F:rRNA binding"/>
    <property type="evidence" value="ECO:0007669"/>
    <property type="project" value="UniProtKB-KW"/>
</dbReference>
<evidence type="ECO:0000256" key="4">
    <source>
        <dbReference type="ARBA" id="ARBA00022730"/>
    </source>
</evidence>
<evidence type="ECO:0000256" key="9">
    <source>
        <dbReference type="ARBA" id="ARBA00023274"/>
    </source>
</evidence>
<accession>A0A0A7LCJ2</accession>
<feature type="binding site" evidence="11">
    <location>
        <position position="35"/>
    </location>
    <ligand>
        <name>Zn(2+)</name>
        <dbReference type="ChEBI" id="CHEBI:29105"/>
    </ligand>
</feature>
<dbReference type="STRING" id="1577791.Mpt1_c08310"/>
<evidence type="ECO:0000256" key="7">
    <source>
        <dbReference type="ARBA" id="ARBA00022884"/>
    </source>
</evidence>
<evidence type="ECO:0000256" key="12">
    <source>
        <dbReference type="RuleBase" id="RU000576"/>
    </source>
</evidence>
<comment type="function">
    <text evidence="1 11">Binds to the 23S rRNA.</text>
</comment>
<comment type="function">
    <text evidence="12">Component of the large ribosomal subunit. The ribosome is a large ribonucleoprotein complex responsible for the synthesis of proteins in the cell.</text>
</comment>
<dbReference type="GeneID" id="24818500"/>
<organism evidence="13 14">
    <name type="scientific">Candidatus Methanoplasma termitum</name>
    <dbReference type="NCBI Taxonomy" id="1577791"/>
    <lineage>
        <taxon>Archaea</taxon>
        <taxon>Methanobacteriati</taxon>
        <taxon>Thermoplasmatota</taxon>
        <taxon>Thermoplasmata</taxon>
        <taxon>Methanomassiliicoccales</taxon>
        <taxon>Methanomassiliicoccaceae</taxon>
        <taxon>Candidatus Methanoplasma</taxon>
    </lineage>
</organism>
<comment type="cofactor">
    <cofactor evidence="11">
        <name>Zn(2+)</name>
        <dbReference type="ChEBI" id="CHEBI:29105"/>
    </cofactor>
    <text evidence="11">Binds 1 zinc ion per subunit.</text>
</comment>
<evidence type="ECO:0000256" key="11">
    <source>
        <dbReference type="HAMAP-Rule" id="MF_00547"/>
    </source>
</evidence>
<dbReference type="EMBL" id="CP010070">
    <property type="protein sequence ID" value="AIZ56708.1"/>
    <property type="molecule type" value="Genomic_DNA"/>
</dbReference>
<keyword evidence="3 11" id="KW-0479">Metal-binding</keyword>
<feature type="binding site" evidence="11">
    <location>
        <position position="38"/>
    </location>
    <ligand>
        <name>Zn(2+)</name>
        <dbReference type="ChEBI" id="CHEBI:29105"/>
    </ligand>
</feature>
<dbReference type="InterPro" id="IPR011332">
    <property type="entry name" value="Ribosomal_zn-bd"/>
</dbReference>
<evidence type="ECO:0000256" key="1">
    <source>
        <dbReference type="ARBA" id="ARBA00003058"/>
    </source>
</evidence>
<evidence type="ECO:0000313" key="13">
    <source>
        <dbReference type="EMBL" id="AIZ56708.1"/>
    </source>
</evidence>
<evidence type="ECO:0000256" key="5">
    <source>
        <dbReference type="ARBA" id="ARBA00022771"/>
    </source>
</evidence>
<dbReference type="InterPro" id="IPR001569">
    <property type="entry name" value="Ribosomal_eL37"/>
</dbReference>
<feature type="binding site" evidence="11">
    <location>
        <position position="20"/>
    </location>
    <ligand>
        <name>Zn(2+)</name>
        <dbReference type="ChEBI" id="CHEBI:29105"/>
    </ligand>
</feature>
<dbReference type="SUPFAM" id="SSF57829">
    <property type="entry name" value="Zn-binding ribosomal proteins"/>
    <property type="match status" value="1"/>
</dbReference>
<dbReference type="PROSITE" id="PS01077">
    <property type="entry name" value="RIBOSOMAL_L37E"/>
    <property type="match status" value="1"/>
</dbReference>
<dbReference type="KEGG" id="mear:Mpt1_c08310"/>
<evidence type="ECO:0000313" key="14">
    <source>
        <dbReference type="Proteomes" id="UP000030787"/>
    </source>
</evidence>
<dbReference type="InterPro" id="IPR018267">
    <property type="entry name" value="Ribosomal_eL37_CS"/>
</dbReference>
<evidence type="ECO:0000256" key="2">
    <source>
        <dbReference type="ARBA" id="ARBA00009805"/>
    </source>
</evidence>
<evidence type="ECO:0000256" key="6">
    <source>
        <dbReference type="ARBA" id="ARBA00022833"/>
    </source>
</evidence>
<keyword evidence="6 11" id="KW-0862">Zinc</keyword>
<dbReference type="Pfam" id="PF01907">
    <property type="entry name" value="Ribosomal_L37e"/>
    <property type="match status" value="1"/>
</dbReference>
<gene>
    <name evidence="11" type="primary">rpl37e</name>
    <name evidence="13" type="ORF">Mpt1_c08310</name>
</gene>
<proteinExistence type="inferred from homology"/>
<evidence type="ECO:0000256" key="3">
    <source>
        <dbReference type="ARBA" id="ARBA00022723"/>
    </source>
</evidence>
<dbReference type="Proteomes" id="UP000030787">
    <property type="component" value="Chromosome"/>
</dbReference>